<keyword evidence="3" id="KW-1185">Reference proteome</keyword>
<accession>A0A285PUF3</accession>
<dbReference type="InterPro" id="IPR016732">
    <property type="entry name" value="UCP018688"/>
</dbReference>
<dbReference type="InterPro" id="IPR024320">
    <property type="entry name" value="LPG_synthase_C"/>
</dbReference>
<proteinExistence type="predicted"/>
<dbReference type="PANTHER" id="PTHR41373:SF1">
    <property type="entry name" value="PHOSPHATIDYLGLYCEROL LYSYLTRANSFERASE C-TERMINAL DOMAIN-CONTAINING PROTEIN"/>
    <property type="match status" value="1"/>
</dbReference>
<gene>
    <name evidence="2" type="ORF">EHLA_2261</name>
</gene>
<sequence>MEFQPVKASDKAVIDRYMKKANSRSCDMSFAAVYLWKDFYLLEYTVCEDMLIFRTTEEGSSYSFPIGDADPGKALLALEEHCKANEEVLKLHCVYRENEAWLEEHMPGKFEIEFDRDSADYIYECEKLIGLKGKKFHGKKNHVNKFTKTYDWVYEKITEENIDDCLAMLYKWKEKNCEPGNIEKHAEACVSENALRKREFLGLKGGLLRANGEVVAFALGEQINEDTLVVHIEKAFSEVPGAYAVINQQFLIHESGGLKYVNREDDVGEPGLRKAKLSYHPEFLVEKGFAKRI</sequence>
<reference evidence="3" key="1">
    <citation type="submission" date="2017-09" db="EMBL/GenBank/DDBJ databases">
        <authorList>
            <person name="Shetty A S."/>
        </authorList>
    </citation>
    <scope>NUCLEOTIDE SEQUENCE [LARGE SCALE GENOMIC DNA]</scope>
</reference>
<dbReference type="STRING" id="39488.ERS852450_00539"/>
<protein>
    <submittedName>
        <fullName evidence="2">Uncharacterized conserved protein UCP018688</fullName>
    </submittedName>
</protein>
<dbReference type="SUPFAM" id="SSF55729">
    <property type="entry name" value="Acyl-CoA N-acyltransferases (Nat)"/>
    <property type="match status" value="2"/>
</dbReference>
<feature type="domain" description="Phosphatidylglycerol lysyltransferase C-terminal" evidence="1">
    <location>
        <begin position="22"/>
        <end position="283"/>
    </location>
</feature>
<dbReference type="PIRSF" id="PIRSF018688">
    <property type="entry name" value="UCP018688"/>
    <property type="match status" value="1"/>
</dbReference>
<dbReference type="Gene3D" id="3.40.630.30">
    <property type="match status" value="1"/>
</dbReference>
<dbReference type="InterPro" id="IPR016181">
    <property type="entry name" value="Acyl_CoA_acyltransferase"/>
</dbReference>
<name>A0A285PUF3_9FIRM</name>
<evidence type="ECO:0000313" key="2">
    <source>
        <dbReference type="EMBL" id="SOB72887.1"/>
    </source>
</evidence>
<dbReference type="KEGG" id="ehl:EHLA_2261"/>
<evidence type="ECO:0000313" key="3">
    <source>
        <dbReference type="Proteomes" id="UP000217549"/>
    </source>
</evidence>
<evidence type="ECO:0000259" key="1">
    <source>
        <dbReference type="Pfam" id="PF09924"/>
    </source>
</evidence>
<dbReference type="Pfam" id="PF09924">
    <property type="entry name" value="LPG_synthase_C"/>
    <property type="match status" value="1"/>
</dbReference>
<dbReference type="PANTHER" id="PTHR41373">
    <property type="entry name" value="DUF2156 DOMAIN-CONTAINING PROTEIN"/>
    <property type="match status" value="1"/>
</dbReference>
<dbReference type="RefSeq" id="WP_021906799.1">
    <property type="nucleotide sequence ID" value="NZ_CP143936.1"/>
</dbReference>
<dbReference type="EMBL" id="LT907978">
    <property type="protein sequence ID" value="SOB72887.1"/>
    <property type="molecule type" value="Genomic_DNA"/>
</dbReference>
<organism evidence="2 3">
    <name type="scientific">Anaerobutyricum hallii</name>
    <dbReference type="NCBI Taxonomy" id="39488"/>
    <lineage>
        <taxon>Bacteria</taxon>
        <taxon>Bacillati</taxon>
        <taxon>Bacillota</taxon>
        <taxon>Clostridia</taxon>
        <taxon>Lachnospirales</taxon>
        <taxon>Lachnospiraceae</taxon>
        <taxon>Anaerobutyricum</taxon>
    </lineage>
</organism>
<dbReference type="AlphaFoldDB" id="A0A285PUF3"/>
<dbReference type="Proteomes" id="UP000217549">
    <property type="component" value="Chromosome I"/>
</dbReference>